<keyword evidence="2" id="KW-0732">Signal</keyword>
<feature type="signal peptide" evidence="2">
    <location>
        <begin position="1"/>
        <end position="18"/>
    </location>
</feature>
<feature type="region of interest" description="Disordered" evidence="1">
    <location>
        <begin position="79"/>
        <end position="194"/>
    </location>
</feature>
<accession>A0ABQ9NJR5</accession>
<evidence type="ECO:0000256" key="2">
    <source>
        <dbReference type="SAM" id="SignalP"/>
    </source>
</evidence>
<feature type="compositionally biased region" description="Low complexity" evidence="1">
    <location>
        <begin position="79"/>
        <end position="92"/>
    </location>
</feature>
<evidence type="ECO:0000313" key="4">
    <source>
        <dbReference type="Proteomes" id="UP001172684"/>
    </source>
</evidence>
<comment type="caution">
    <text evidence="3">The sequence shown here is derived from an EMBL/GenBank/DDBJ whole genome shotgun (WGS) entry which is preliminary data.</text>
</comment>
<keyword evidence="4" id="KW-1185">Reference proteome</keyword>
<feature type="chain" id="PRO_5046184094" evidence="2">
    <location>
        <begin position="19"/>
        <end position="344"/>
    </location>
</feature>
<feature type="region of interest" description="Disordered" evidence="1">
    <location>
        <begin position="208"/>
        <end position="230"/>
    </location>
</feature>
<sequence length="344" mass="37743">MDAFRSLVLTLHRSITLLLPFTDPSTPLAQDVAHTIALCTLLYYAPHILERCRAYLQQSQADQPPQQHEIDPTAAVPAAAAPNAAPGVEPAEATPPAPQGHAHEPLPGNPTNQPPAAPLEPFDNPPPPPLGEGDPDSNPEDGPAARPARTPRQNVGAKKAKSLARRDQRRAYHEFQRSRGEAQRAADAAGAAEREAALAAERARRAAVEAELEEKTRREREERRAREEEERREELRVRGEVLRVVTEGLERRGCVDLEEVARGVARERGWVEKLVRVSGLVGGRKEEGVVTMVTGRGWVVRVDEGIMREAYRIALEGDHKKKMKVTFEELGGIIEGVILARATA</sequence>
<evidence type="ECO:0000313" key="3">
    <source>
        <dbReference type="EMBL" id="KAJ9656768.1"/>
    </source>
</evidence>
<gene>
    <name evidence="3" type="ORF">H2201_008420</name>
</gene>
<proteinExistence type="predicted"/>
<organism evidence="3 4">
    <name type="scientific">Coniosporium apollinis</name>
    <dbReference type="NCBI Taxonomy" id="61459"/>
    <lineage>
        <taxon>Eukaryota</taxon>
        <taxon>Fungi</taxon>
        <taxon>Dikarya</taxon>
        <taxon>Ascomycota</taxon>
        <taxon>Pezizomycotina</taxon>
        <taxon>Dothideomycetes</taxon>
        <taxon>Dothideomycetes incertae sedis</taxon>
        <taxon>Coniosporium</taxon>
    </lineage>
</organism>
<reference evidence="3" key="1">
    <citation type="submission" date="2022-10" db="EMBL/GenBank/DDBJ databases">
        <title>Culturing micro-colonial fungi from biological soil crusts in the Mojave desert and describing Neophaeococcomyces mojavensis, and introducing the new genera and species Taxawa tesnikishii.</title>
        <authorList>
            <person name="Kurbessoian T."/>
            <person name="Stajich J.E."/>
        </authorList>
    </citation>
    <scope>NUCLEOTIDE SEQUENCE</scope>
    <source>
        <strain evidence="3">TK_1</strain>
    </source>
</reference>
<name>A0ABQ9NJR5_9PEZI</name>
<dbReference type="EMBL" id="JAPDRL010000116">
    <property type="protein sequence ID" value="KAJ9656768.1"/>
    <property type="molecule type" value="Genomic_DNA"/>
</dbReference>
<dbReference type="Proteomes" id="UP001172684">
    <property type="component" value="Unassembled WGS sequence"/>
</dbReference>
<feature type="compositionally biased region" description="Pro residues" evidence="1">
    <location>
        <begin position="112"/>
        <end position="130"/>
    </location>
</feature>
<feature type="compositionally biased region" description="Basic and acidic residues" evidence="1">
    <location>
        <begin position="164"/>
        <end position="184"/>
    </location>
</feature>
<protein>
    <submittedName>
        <fullName evidence="3">Uncharacterized protein</fullName>
    </submittedName>
</protein>
<evidence type="ECO:0000256" key="1">
    <source>
        <dbReference type="SAM" id="MobiDB-lite"/>
    </source>
</evidence>